<dbReference type="InterPro" id="IPR011658">
    <property type="entry name" value="PA14_dom"/>
</dbReference>
<evidence type="ECO:0000313" key="9">
    <source>
        <dbReference type="EMBL" id="PQO38906.1"/>
    </source>
</evidence>
<feature type="compositionally biased region" description="Basic and acidic residues" evidence="5">
    <location>
        <begin position="565"/>
        <end position="574"/>
    </location>
</feature>
<evidence type="ECO:0000256" key="6">
    <source>
        <dbReference type="SAM" id="SignalP"/>
    </source>
</evidence>
<feature type="region of interest" description="Disordered" evidence="5">
    <location>
        <begin position="565"/>
        <end position="587"/>
    </location>
</feature>
<evidence type="ECO:0000256" key="4">
    <source>
        <dbReference type="PROSITE-ProRule" id="PRU00433"/>
    </source>
</evidence>
<reference evidence="9 10" key="1">
    <citation type="submission" date="2018-02" db="EMBL/GenBank/DDBJ databases">
        <title>Comparative genomes isolates from brazilian mangrove.</title>
        <authorList>
            <person name="Araujo J.E."/>
            <person name="Taketani R.G."/>
            <person name="Silva M.C.P."/>
            <person name="Loureco M.V."/>
            <person name="Andreote F.D."/>
        </authorList>
    </citation>
    <scope>NUCLEOTIDE SEQUENCE [LARGE SCALE GENOMIC DNA]</scope>
    <source>
        <strain evidence="9 10">HEX-2 MGV</strain>
    </source>
</reference>
<dbReference type="RefSeq" id="WP_105350105.1">
    <property type="nucleotide sequence ID" value="NZ_PUIA01000016.1"/>
</dbReference>
<evidence type="ECO:0000256" key="3">
    <source>
        <dbReference type="ARBA" id="ARBA00023004"/>
    </source>
</evidence>
<feature type="domain" description="Cytochrome c" evidence="7">
    <location>
        <begin position="32"/>
        <end position="144"/>
    </location>
</feature>
<dbReference type="Pfam" id="PF07631">
    <property type="entry name" value="PSD4"/>
    <property type="match status" value="1"/>
</dbReference>
<dbReference type="GO" id="GO:0009055">
    <property type="term" value="F:electron transfer activity"/>
    <property type="evidence" value="ECO:0007669"/>
    <property type="project" value="InterPro"/>
</dbReference>
<feature type="chain" id="PRO_5015492741" description="PA14 domain-containing protein" evidence="6">
    <location>
        <begin position="29"/>
        <end position="787"/>
    </location>
</feature>
<keyword evidence="6" id="KW-0732">Signal</keyword>
<dbReference type="SMART" id="SM00758">
    <property type="entry name" value="PA14"/>
    <property type="match status" value="1"/>
</dbReference>
<dbReference type="PROSITE" id="PS51007">
    <property type="entry name" value="CYTC"/>
    <property type="match status" value="1"/>
</dbReference>
<keyword evidence="2 4" id="KW-0479">Metal-binding</keyword>
<dbReference type="InterPro" id="IPR009056">
    <property type="entry name" value="Cyt_c-like_dom"/>
</dbReference>
<evidence type="ECO:0000313" key="10">
    <source>
        <dbReference type="Proteomes" id="UP000240009"/>
    </source>
</evidence>
<protein>
    <recommendedName>
        <fullName evidence="11">PA14 domain-containing protein</fullName>
    </recommendedName>
</protein>
<dbReference type="Pfam" id="PF13442">
    <property type="entry name" value="Cytochrome_CBB3"/>
    <property type="match status" value="1"/>
</dbReference>
<dbReference type="Pfam" id="PF07624">
    <property type="entry name" value="PSD2"/>
    <property type="match status" value="1"/>
</dbReference>
<name>A0A2S8G378_9BACT</name>
<dbReference type="GO" id="GO:0020037">
    <property type="term" value="F:heme binding"/>
    <property type="evidence" value="ECO:0007669"/>
    <property type="project" value="InterPro"/>
</dbReference>
<dbReference type="PROSITE" id="PS51820">
    <property type="entry name" value="PA14"/>
    <property type="match status" value="1"/>
</dbReference>
<evidence type="ECO:0000259" key="7">
    <source>
        <dbReference type="PROSITE" id="PS51007"/>
    </source>
</evidence>
<proteinExistence type="predicted"/>
<dbReference type="InterPro" id="IPR013042">
    <property type="entry name" value="DUF1592"/>
</dbReference>
<organism evidence="9 10">
    <name type="scientific">Blastopirellula marina</name>
    <dbReference type="NCBI Taxonomy" id="124"/>
    <lineage>
        <taxon>Bacteria</taxon>
        <taxon>Pseudomonadati</taxon>
        <taxon>Planctomycetota</taxon>
        <taxon>Planctomycetia</taxon>
        <taxon>Pirellulales</taxon>
        <taxon>Pirellulaceae</taxon>
        <taxon>Blastopirellula</taxon>
    </lineage>
</organism>
<dbReference type="EMBL" id="PUIA01000016">
    <property type="protein sequence ID" value="PQO38906.1"/>
    <property type="molecule type" value="Genomic_DNA"/>
</dbReference>
<keyword evidence="3 4" id="KW-0408">Iron</keyword>
<dbReference type="Pfam" id="PF07691">
    <property type="entry name" value="PA14"/>
    <property type="match status" value="1"/>
</dbReference>
<dbReference type="SUPFAM" id="SSF56988">
    <property type="entry name" value="Anthrax protective antigen"/>
    <property type="match status" value="1"/>
</dbReference>
<dbReference type="Pfam" id="PF07627">
    <property type="entry name" value="PSCyt3"/>
    <property type="match status" value="1"/>
</dbReference>
<dbReference type="Gene3D" id="3.90.182.10">
    <property type="entry name" value="Toxin - Anthrax Protective Antigen,domain 1"/>
    <property type="match status" value="1"/>
</dbReference>
<evidence type="ECO:0000256" key="1">
    <source>
        <dbReference type="ARBA" id="ARBA00022617"/>
    </source>
</evidence>
<dbReference type="SUPFAM" id="SSF46626">
    <property type="entry name" value="Cytochrome c"/>
    <property type="match status" value="1"/>
</dbReference>
<evidence type="ECO:0000259" key="8">
    <source>
        <dbReference type="PROSITE" id="PS51820"/>
    </source>
</evidence>
<evidence type="ECO:0000256" key="2">
    <source>
        <dbReference type="ARBA" id="ARBA00022723"/>
    </source>
</evidence>
<keyword evidence="1 4" id="KW-0349">Heme</keyword>
<dbReference type="InterPro" id="IPR036909">
    <property type="entry name" value="Cyt_c-like_dom_sf"/>
</dbReference>
<dbReference type="InterPro" id="IPR013039">
    <property type="entry name" value="DUF1588"/>
</dbReference>
<feature type="domain" description="PA14" evidence="8">
    <location>
        <begin position="147"/>
        <end position="294"/>
    </location>
</feature>
<comment type="caution">
    <text evidence="9">The sequence shown here is derived from an EMBL/GenBank/DDBJ whole genome shotgun (WGS) entry which is preliminary data.</text>
</comment>
<dbReference type="InterPro" id="IPR011478">
    <property type="entry name" value="DUF1585"/>
</dbReference>
<gene>
    <name evidence="9" type="ORF">C5Y96_03275</name>
</gene>
<dbReference type="AlphaFoldDB" id="A0A2S8G378"/>
<accession>A0A2S8G378</accession>
<feature type="signal peptide" evidence="6">
    <location>
        <begin position="1"/>
        <end position="28"/>
    </location>
</feature>
<dbReference type="Proteomes" id="UP000240009">
    <property type="component" value="Unassembled WGS sequence"/>
</dbReference>
<dbReference type="GO" id="GO:0046872">
    <property type="term" value="F:metal ion binding"/>
    <property type="evidence" value="ECO:0007669"/>
    <property type="project" value="UniProtKB-KW"/>
</dbReference>
<dbReference type="OrthoDB" id="175242at2"/>
<sequence length="787" mass="89480">MTFHPQFVRTYLPLALLALVGYGQTCLADEDATREKGRQIYTSMCAECHGDKGEGVVGAYETPLIGDASLGELTHQITKTMPEGDAEACVGPDAEAVAAFMHYAFYSEAARIRNRPPQISLARLTGNQLRQSLADLYSHFHGSPGYTDDRGVKGVYFTGSRWKNENKKIERVDPTIDFDFGRESPGEGITKEDFFIHWNGSIIAEETGDYEIVVRSTVSFTMDFGKMGRTLIDNHVQSGDKTEFREVVRLTAGRAYPFKIDYIQRKRKTEQPPASISLSWVPPHGVEELIPQRNIIPWTVEPTYSLQTKLPPDDRSYGFERGIAVDRQWDDSTTAAAIEFGIVAADELWPHYSQRNKKIPEENRARLKAFLTEFIETAFRTKLSDETKQLYIDQQVAECPDDHEAIRRVVLMTLKSPRFLYPQADATDSLSQQVANRLSLTFYDSIPSDKWLLEKIQRDQLQNEQQIREAAWRMVNDFRTRGKTREMLHEWLNIGHFGEITKDEARFPGFEPELIADMRASLDQFLDDIVWSEKSDYRQLFTADWAYTTDRMAEFYGDQWKPEEAAKPEADKLPRGPGPQQLRKTAGGDAHRLGVLTHPYLMSGLAYTDASSPIHRGVFLIRYMLGRTLRPPNAAFSPLSPDLHPDLTTRERVSLQTSPESCQVCHSRINGLGFTLERFDAVGRFRDTERERQVNAQGTYTTRDGREVTFQNEQELAKFLAESDDAHRAFVSRAFQHFVKQPVAAYGPEKLDELTEKFKNSGYNIRALLVEIAVIAAMEPHNTKIAG</sequence>
<dbReference type="InterPro" id="IPR037524">
    <property type="entry name" value="PA14/GLEYA"/>
</dbReference>
<evidence type="ECO:0008006" key="11">
    <source>
        <dbReference type="Google" id="ProtNLM"/>
    </source>
</evidence>
<evidence type="ECO:0000256" key="5">
    <source>
        <dbReference type="SAM" id="MobiDB-lite"/>
    </source>
</evidence>
<dbReference type="Gene3D" id="1.10.760.10">
    <property type="entry name" value="Cytochrome c-like domain"/>
    <property type="match status" value="1"/>
</dbReference>